<dbReference type="RefSeq" id="WP_367167830.1">
    <property type="nucleotide sequence ID" value="NZ_JBFKZN010000006.1"/>
</dbReference>
<evidence type="ECO:0008006" key="3">
    <source>
        <dbReference type="Google" id="ProtNLM"/>
    </source>
</evidence>
<name>A0ABV3N3A5_9GAMM</name>
<accession>A0ABV3N3A5</accession>
<protein>
    <recommendedName>
        <fullName evidence="3">Phage protein</fullName>
    </recommendedName>
</protein>
<gene>
    <name evidence="1" type="ORF">ABW286_14005</name>
</gene>
<sequence length="101" mass="11106">MSLKFELGSISKGIRSFDGNISFEESALILLGECIETLEVRVTITGIPQTENGKANFSFDYFEKYDPHSTFENFSNKAISFAKSYCANMGMAGKATIQAAQ</sequence>
<comment type="caution">
    <text evidence="1">The sequence shown here is derived from an EMBL/GenBank/DDBJ whole genome shotgun (WGS) entry which is preliminary data.</text>
</comment>
<dbReference type="EMBL" id="JBFKZN010000006">
    <property type="protein sequence ID" value="MEW5290284.1"/>
    <property type="molecule type" value="Genomic_DNA"/>
</dbReference>
<evidence type="ECO:0000313" key="2">
    <source>
        <dbReference type="Proteomes" id="UP001554567"/>
    </source>
</evidence>
<evidence type="ECO:0000313" key="1">
    <source>
        <dbReference type="EMBL" id="MEW5290284.1"/>
    </source>
</evidence>
<keyword evidence="2" id="KW-1185">Reference proteome</keyword>
<organism evidence="1 2">
    <name type="scientific">Erwinia papayae</name>
    <dbReference type="NCBI Taxonomy" id="206499"/>
    <lineage>
        <taxon>Bacteria</taxon>
        <taxon>Pseudomonadati</taxon>
        <taxon>Pseudomonadota</taxon>
        <taxon>Gammaproteobacteria</taxon>
        <taxon>Enterobacterales</taxon>
        <taxon>Erwiniaceae</taxon>
        <taxon>Erwinia</taxon>
    </lineage>
</organism>
<proteinExistence type="predicted"/>
<dbReference type="Proteomes" id="UP001554567">
    <property type="component" value="Unassembled WGS sequence"/>
</dbReference>
<reference evidence="1 2" key="1">
    <citation type="submission" date="2024-07" db="EMBL/GenBank/DDBJ databases">
        <authorList>
            <person name="Dulla G.F.J."/>
            <person name="Delorm J.G."/>
        </authorList>
    </citation>
    <scope>NUCLEOTIDE SEQUENCE [LARGE SCALE GENOMIC DNA]</scope>
    <source>
        <strain evidence="1 2">JGD 233</strain>
    </source>
</reference>